<name>A0A7J7MK78_9MAGN</name>
<feature type="domain" description="Small-subunit processome Utp12" evidence="2">
    <location>
        <begin position="114"/>
        <end position="212"/>
    </location>
</feature>
<organism evidence="3 4">
    <name type="scientific">Kingdonia uniflora</name>
    <dbReference type="NCBI Taxonomy" id="39325"/>
    <lineage>
        <taxon>Eukaryota</taxon>
        <taxon>Viridiplantae</taxon>
        <taxon>Streptophyta</taxon>
        <taxon>Embryophyta</taxon>
        <taxon>Tracheophyta</taxon>
        <taxon>Spermatophyta</taxon>
        <taxon>Magnoliopsida</taxon>
        <taxon>Ranunculales</taxon>
        <taxon>Circaeasteraceae</taxon>
        <taxon>Kingdonia</taxon>
    </lineage>
</organism>
<feature type="region of interest" description="Disordered" evidence="1">
    <location>
        <begin position="225"/>
        <end position="276"/>
    </location>
</feature>
<dbReference type="InterPro" id="IPR007148">
    <property type="entry name" value="SSU_processome_Utp12"/>
</dbReference>
<sequence>MGRSNLEVKAMDEASSLKKKSRKKRAASDLDHELALSGDIAVNAGDNEAIGKPHIEDDLNEPTMGEKLASLNIIDDNNNNDLLKEEHSLDAKPPSADSVHVLIKQALHVDDRSSLMDCLYTQDEKVIANSISQLNPSDVIKLLHFLISILQSRGAVLACALPWLRSLLLQHASGIMAQESSLRVLNSLYQLIESRVSTFQSALQLSSCMDYLFVEISDDMDDEMSTIPPIIYKDKDESEDESEGDTEDDQESEGEEVVNSISDLDSSEDDEMSESE</sequence>
<keyword evidence="4" id="KW-1185">Reference proteome</keyword>
<feature type="region of interest" description="Disordered" evidence="1">
    <location>
        <begin position="1"/>
        <end position="30"/>
    </location>
</feature>
<dbReference type="EMBL" id="JACGCM010001428">
    <property type="protein sequence ID" value="KAF6155281.1"/>
    <property type="molecule type" value="Genomic_DNA"/>
</dbReference>
<dbReference type="PANTHER" id="PTHR45290">
    <property type="entry name" value="OS03G0300300 PROTEIN"/>
    <property type="match status" value="1"/>
</dbReference>
<feature type="compositionally biased region" description="Acidic residues" evidence="1">
    <location>
        <begin position="237"/>
        <end position="256"/>
    </location>
</feature>
<reference evidence="3 4" key="1">
    <citation type="journal article" date="2020" name="IScience">
        <title>Genome Sequencing of the Endangered Kingdonia uniflora (Circaeasteraceae, Ranunculales) Reveals Potential Mechanisms of Evolutionary Specialization.</title>
        <authorList>
            <person name="Sun Y."/>
            <person name="Deng T."/>
            <person name="Zhang A."/>
            <person name="Moore M.J."/>
            <person name="Landis J.B."/>
            <person name="Lin N."/>
            <person name="Zhang H."/>
            <person name="Zhang X."/>
            <person name="Huang J."/>
            <person name="Zhang X."/>
            <person name="Sun H."/>
            <person name="Wang H."/>
        </authorList>
    </citation>
    <scope>NUCLEOTIDE SEQUENCE [LARGE SCALE GENOMIC DNA]</scope>
    <source>
        <strain evidence="3">TB1705</strain>
        <tissue evidence="3">Leaf</tissue>
    </source>
</reference>
<dbReference type="Pfam" id="PF04003">
    <property type="entry name" value="Utp12"/>
    <property type="match status" value="1"/>
</dbReference>
<dbReference type="PANTHER" id="PTHR45290:SF3">
    <property type="entry name" value="OS01G0649000 PROTEIN"/>
    <property type="match status" value="1"/>
</dbReference>
<accession>A0A7J7MK78</accession>
<gene>
    <name evidence="3" type="ORF">GIB67_019807</name>
</gene>
<evidence type="ECO:0000313" key="4">
    <source>
        <dbReference type="Proteomes" id="UP000541444"/>
    </source>
</evidence>
<evidence type="ECO:0000256" key="1">
    <source>
        <dbReference type="SAM" id="MobiDB-lite"/>
    </source>
</evidence>
<dbReference type="OrthoDB" id="30195at2759"/>
<proteinExistence type="predicted"/>
<comment type="caution">
    <text evidence="3">The sequence shown here is derived from an EMBL/GenBank/DDBJ whole genome shotgun (WGS) entry which is preliminary data.</text>
</comment>
<dbReference type="Proteomes" id="UP000541444">
    <property type="component" value="Unassembled WGS sequence"/>
</dbReference>
<dbReference type="AlphaFoldDB" id="A0A7J7MK78"/>
<protein>
    <recommendedName>
        <fullName evidence="2">Small-subunit processome Utp12 domain-containing protein</fullName>
    </recommendedName>
</protein>
<evidence type="ECO:0000259" key="2">
    <source>
        <dbReference type="Pfam" id="PF04003"/>
    </source>
</evidence>
<evidence type="ECO:0000313" key="3">
    <source>
        <dbReference type="EMBL" id="KAF6155281.1"/>
    </source>
</evidence>
<feature type="compositionally biased region" description="Acidic residues" evidence="1">
    <location>
        <begin position="265"/>
        <end position="276"/>
    </location>
</feature>